<reference evidence="1" key="1">
    <citation type="journal article" date="2014" name="Front. Microbiol.">
        <title>High frequency of phylogenetically diverse reductive dehalogenase-homologous genes in deep subseafloor sedimentary metagenomes.</title>
        <authorList>
            <person name="Kawai M."/>
            <person name="Futagami T."/>
            <person name="Toyoda A."/>
            <person name="Takaki Y."/>
            <person name="Nishi S."/>
            <person name="Hori S."/>
            <person name="Arai W."/>
            <person name="Tsubouchi T."/>
            <person name="Morono Y."/>
            <person name="Uchiyama I."/>
            <person name="Ito T."/>
            <person name="Fujiyama A."/>
            <person name="Inagaki F."/>
            <person name="Takami H."/>
        </authorList>
    </citation>
    <scope>NUCLEOTIDE SEQUENCE</scope>
    <source>
        <strain evidence="1">Expedition CK06-06</strain>
    </source>
</reference>
<name>X1RKT2_9ZZZZ</name>
<dbReference type="AlphaFoldDB" id="X1RKT2"/>
<organism evidence="1">
    <name type="scientific">marine sediment metagenome</name>
    <dbReference type="NCBI Taxonomy" id="412755"/>
    <lineage>
        <taxon>unclassified sequences</taxon>
        <taxon>metagenomes</taxon>
        <taxon>ecological metagenomes</taxon>
    </lineage>
</organism>
<comment type="caution">
    <text evidence="1">The sequence shown here is derived from an EMBL/GenBank/DDBJ whole genome shotgun (WGS) entry which is preliminary data.</text>
</comment>
<protein>
    <submittedName>
        <fullName evidence="1">Uncharacterized protein</fullName>
    </submittedName>
</protein>
<evidence type="ECO:0000313" key="1">
    <source>
        <dbReference type="EMBL" id="GAI81243.1"/>
    </source>
</evidence>
<accession>X1RKT2</accession>
<proteinExistence type="predicted"/>
<dbReference type="EMBL" id="BARW01013563">
    <property type="protein sequence ID" value="GAI81243.1"/>
    <property type="molecule type" value="Genomic_DNA"/>
</dbReference>
<sequence>MFEHCDAPVNVCIDLNEFAKQNIASSLSGASGNTSDEAFDVSLLGAREITFDEALDILEKTHEAGLVHMFPTQKIDAPVARYLTVLDTMKYLTLQQ</sequence>
<gene>
    <name evidence="1" type="ORF">S12H4_24762</name>
</gene>